<name>A0A0D1YTP1_9EURO</name>
<gene>
    <name evidence="2" type="ORF">PV11_10004</name>
</gene>
<dbReference type="AlphaFoldDB" id="A0A0D1YTP1"/>
<evidence type="ECO:0000313" key="2">
    <source>
        <dbReference type="EMBL" id="KIV78273.1"/>
    </source>
</evidence>
<dbReference type="STRING" id="1016849.A0A0D1YTP1"/>
<evidence type="ECO:0000313" key="3">
    <source>
        <dbReference type="Proteomes" id="UP000053599"/>
    </source>
</evidence>
<accession>A0A0D1YTP1</accession>
<dbReference type="OrthoDB" id="4120917at2759"/>
<sequence>MSSTVGLDTFSIEASSRACVLSGEVSKMRQENATEARRLETIFEEHEMTGFDNEDVERQTIRRHCENKLKLCTSIRHELELAREILDEHEITDHEVDENNTAVEAVIAEELVLRQQLPRLVEMILSASHQVLSGAYSQTLSKVLKEKIPSPHAEEDLWIPKREENDQLYFRQALLKRYRPLKVLLRYPQDTRKVMCPITDTEYYPDHMRAAHLVPTALGELNCAYLFGRPVEDGWQILFNPNNGLLLNKEIQKAFDRAVLQVVPDLTAENQGFKVAYLADQGLLEIGGKAWGDELHDRDVEFRKGVKGPGIENLFIAALLAAFRRKRYDCPGWWEDYRKLFYKPKWPNTPLHLRESVLHVLAAMYGDSERFEELINRGTVHFQTISGTADQDETTALSLTAATPPPYNYKYTWTARDDWEGEKDWEGEIETLEDTMGHLTFDCYTAQQHIIELTKLYRKKDEESASMKGKYERQIAELKQKIEEQKKWLAD</sequence>
<feature type="domain" description="HNH nuclease" evidence="1">
    <location>
        <begin position="196"/>
        <end position="260"/>
    </location>
</feature>
<dbReference type="Pfam" id="PF13391">
    <property type="entry name" value="HNH_2"/>
    <property type="match status" value="1"/>
</dbReference>
<dbReference type="Proteomes" id="UP000053599">
    <property type="component" value="Unassembled WGS sequence"/>
</dbReference>
<reference evidence="2 3" key="1">
    <citation type="submission" date="2015-01" db="EMBL/GenBank/DDBJ databases">
        <title>The Genome Sequence of Exophiala sideris CBS121828.</title>
        <authorList>
            <consortium name="The Broad Institute Genomics Platform"/>
            <person name="Cuomo C."/>
            <person name="de Hoog S."/>
            <person name="Gorbushina A."/>
            <person name="Stielow B."/>
            <person name="Teixiera M."/>
            <person name="Abouelleil A."/>
            <person name="Chapman S.B."/>
            <person name="Priest M."/>
            <person name="Young S.K."/>
            <person name="Wortman J."/>
            <person name="Nusbaum C."/>
            <person name="Birren B."/>
        </authorList>
    </citation>
    <scope>NUCLEOTIDE SEQUENCE [LARGE SCALE GENOMIC DNA]</scope>
    <source>
        <strain evidence="2 3">CBS 121828</strain>
    </source>
</reference>
<proteinExistence type="predicted"/>
<dbReference type="InterPro" id="IPR003615">
    <property type="entry name" value="HNH_nuc"/>
</dbReference>
<protein>
    <recommendedName>
        <fullName evidence="1">HNH nuclease domain-containing protein</fullName>
    </recommendedName>
</protein>
<evidence type="ECO:0000259" key="1">
    <source>
        <dbReference type="Pfam" id="PF13391"/>
    </source>
</evidence>
<dbReference type="EMBL" id="KN846954">
    <property type="protein sequence ID" value="KIV78273.1"/>
    <property type="molecule type" value="Genomic_DNA"/>
</dbReference>
<dbReference type="HOGENOM" id="CLU_522780_0_0_1"/>
<organism evidence="2 3">
    <name type="scientific">Exophiala sideris</name>
    <dbReference type="NCBI Taxonomy" id="1016849"/>
    <lineage>
        <taxon>Eukaryota</taxon>
        <taxon>Fungi</taxon>
        <taxon>Dikarya</taxon>
        <taxon>Ascomycota</taxon>
        <taxon>Pezizomycotina</taxon>
        <taxon>Eurotiomycetes</taxon>
        <taxon>Chaetothyriomycetidae</taxon>
        <taxon>Chaetothyriales</taxon>
        <taxon>Herpotrichiellaceae</taxon>
        <taxon>Exophiala</taxon>
    </lineage>
</organism>